<feature type="transmembrane region" description="Helical" evidence="2">
    <location>
        <begin position="43"/>
        <end position="63"/>
    </location>
</feature>
<name>A0ABN2K6F2_9ACTN</name>
<dbReference type="Proteomes" id="UP001500655">
    <property type="component" value="Unassembled WGS sequence"/>
</dbReference>
<comment type="caution">
    <text evidence="4">The sequence shown here is derived from an EMBL/GenBank/DDBJ whole genome shotgun (WGS) entry which is preliminary data.</text>
</comment>
<feature type="transmembrane region" description="Helical" evidence="2">
    <location>
        <begin position="159"/>
        <end position="185"/>
    </location>
</feature>
<dbReference type="RefSeq" id="WP_344079326.1">
    <property type="nucleotide sequence ID" value="NZ_BAAALS010000008.1"/>
</dbReference>
<keyword evidence="5" id="KW-1185">Reference proteome</keyword>
<dbReference type="Pfam" id="PF13548">
    <property type="entry name" value="DUF4126"/>
    <property type="match status" value="1"/>
</dbReference>
<dbReference type="EMBL" id="BAAALS010000008">
    <property type="protein sequence ID" value="GAA1749336.1"/>
    <property type="molecule type" value="Genomic_DNA"/>
</dbReference>
<reference evidence="5" key="1">
    <citation type="journal article" date="2019" name="Int. J. Syst. Evol. Microbiol.">
        <title>The Global Catalogue of Microorganisms (GCM) 10K type strain sequencing project: providing services to taxonomists for standard genome sequencing and annotation.</title>
        <authorList>
            <consortium name="The Broad Institute Genomics Platform"/>
            <consortium name="The Broad Institute Genome Sequencing Center for Infectious Disease"/>
            <person name="Wu L."/>
            <person name="Ma J."/>
        </authorList>
    </citation>
    <scope>NUCLEOTIDE SEQUENCE [LARGE SCALE GENOMIC DNA]</scope>
    <source>
        <strain evidence="5">JCM 13249</strain>
    </source>
</reference>
<sequence>MLETLTGVGLATSAGLNAYIPLLAVGLLGRFTGLINLPGSWNWLENGWVLGILTVLLLIEFVADKIPVVDHINDVVQTVVRPTAGGLAFGATSSSGAVTVDNPGDFFGGNQWVPVVAGIVISLVVHGAKAAIRPVVNLSTGGAGAPVASTVEDVASASLSLIAIILPVLVIVFLIGFVWFFWVMFRKVRRRRAEKRARRAGVREPDPTLPLPPVR</sequence>
<keyword evidence="2" id="KW-0472">Membrane</keyword>
<proteinExistence type="predicted"/>
<evidence type="ECO:0000313" key="5">
    <source>
        <dbReference type="Proteomes" id="UP001500655"/>
    </source>
</evidence>
<protein>
    <submittedName>
        <fullName evidence="4">DUF4126 domain-containing protein</fullName>
    </submittedName>
</protein>
<feature type="domain" description="DUF4126" evidence="3">
    <location>
        <begin position="5"/>
        <end position="187"/>
    </location>
</feature>
<accession>A0ABN2K6F2</accession>
<feature type="transmembrane region" description="Helical" evidence="2">
    <location>
        <begin position="6"/>
        <end position="31"/>
    </location>
</feature>
<evidence type="ECO:0000256" key="2">
    <source>
        <dbReference type="SAM" id="Phobius"/>
    </source>
</evidence>
<evidence type="ECO:0000313" key="4">
    <source>
        <dbReference type="EMBL" id="GAA1749336.1"/>
    </source>
</evidence>
<dbReference type="InterPro" id="IPR025196">
    <property type="entry name" value="DUF4126"/>
</dbReference>
<gene>
    <name evidence="4" type="ORF">GCM10009681_20670</name>
</gene>
<keyword evidence="2" id="KW-0812">Transmembrane</keyword>
<keyword evidence="2" id="KW-1133">Transmembrane helix</keyword>
<evidence type="ECO:0000259" key="3">
    <source>
        <dbReference type="Pfam" id="PF13548"/>
    </source>
</evidence>
<organism evidence="4 5">
    <name type="scientific">Luedemannella helvata</name>
    <dbReference type="NCBI Taxonomy" id="349315"/>
    <lineage>
        <taxon>Bacteria</taxon>
        <taxon>Bacillati</taxon>
        <taxon>Actinomycetota</taxon>
        <taxon>Actinomycetes</taxon>
        <taxon>Micromonosporales</taxon>
        <taxon>Micromonosporaceae</taxon>
        <taxon>Luedemannella</taxon>
    </lineage>
</organism>
<feature type="region of interest" description="Disordered" evidence="1">
    <location>
        <begin position="196"/>
        <end position="215"/>
    </location>
</feature>
<evidence type="ECO:0000256" key="1">
    <source>
        <dbReference type="SAM" id="MobiDB-lite"/>
    </source>
</evidence>